<evidence type="ECO:0000313" key="3">
    <source>
        <dbReference type="Proteomes" id="UP001295423"/>
    </source>
</evidence>
<dbReference type="EMBL" id="CAKOGP040000335">
    <property type="protein sequence ID" value="CAJ1934511.1"/>
    <property type="molecule type" value="Genomic_DNA"/>
</dbReference>
<comment type="caution">
    <text evidence="2">The sequence shown here is derived from an EMBL/GenBank/DDBJ whole genome shotgun (WGS) entry which is preliminary data.</text>
</comment>
<dbReference type="Proteomes" id="UP001295423">
    <property type="component" value="Unassembled WGS sequence"/>
</dbReference>
<sequence length="552" mass="62762">MFPSMSSIPLSRRLIVSLSCILGLLFECYNDGFWGGNSRIRHPLTTSLRRRLSDRNVRFLAFGGPSTWGFGLEDPNDSTFSTILSDGHVHNAGQLVSSTAATTTSVPSKLTGNLGGRGWPTLASLCTQSIVGDDNVYDVILIETSFYHFHAPSATFDEDDDSLEEDIQRNYDALGLLASRIRQRFPLAKIIFVQLWDPSEMNYLEENHDDDGYDYDDQYRFKNTIGKGAEKKVVTFDQWRNNQTEVPWRSFWESKEYHQAVKRHDWMLSSRKEDTFDLYLNNLANKIQAFMYKLPRPSDPTEALAKAQKLFVEVEMMDYDRDDGIKYQYALSSQGHRLVATSIRSQYLRNIQSTILQSSDEWRNRVGDWGSGDSCQLWYETNQIDNKKLTYQGLSLRSFSKPMTEPKYALELSSSEEDGGTITVTNPFPESRMVYLTYMTTSDFAFSNKVYPSTKVQVSDKSSVVLDPRHEGKSIQHQIPRTTAIGMIPGNHAQTTIRLETVEGTVSPFRIVGVSLLYESGKAIGSHKIPSEFSLIIEPTHVSELHKYADFF</sequence>
<organism evidence="2 3">
    <name type="scientific">Cylindrotheca closterium</name>
    <dbReference type="NCBI Taxonomy" id="2856"/>
    <lineage>
        <taxon>Eukaryota</taxon>
        <taxon>Sar</taxon>
        <taxon>Stramenopiles</taxon>
        <taxon>Ochrophyta</taxon>
        <taxon>Bacillariophyta</taxon>
        <taxon>Bacillariophyceae</taxon>
        <taxon>Bacillariophycidae</taxon>
        <taxon>Bacillariales</taxon>
        <taxon>Bacillariaceae</taxon>
        <taxon>Cylindrotheca</taxon>
    </lineage>
</organism>
<protein>
    <recommendedName>
        <fullName evidence="4">Alpha-L-fucosidase</fullName>
    </recommendedName>
</protein>
<name>A0AAD2CK83_9STRA</name>
<gene>
    <name evidence="2" type="ORF">CYCCA115_LOCUS3851</name>
</gene>
<evidence type="ECO:0000256" key="1">
    <source>
        <dbReference type="SAM" id="SignalP"/>
    </source>
</evidence>
<evidence type="ECO:0008006" key="4">
    <source>
        <dbReference type="Google" id="ProtNLM"/>
    </source>
</evidence>
<proteinExistence type="predicted"/>
<keyword evidence="1" id="KW-0732">Signal</keyword>
<feature type="signal peptide" evidence="1">
    <location>
        <begin position="1"/>
        <end position="30"/>
    </location>
</feature>
<accession>A0AAD2CK83</accession>
<reference evidence="2" key="1">
    <citation type="submission" date="2023-08" db="EMBL/GenBank/DDBJ databases">
        <authorList>
            <person name="Audoor S."/>
            <person name="Bilcke G."/>
        </authorList>
    </citation>
    <scope>NUCLEOTIDE SEQUENCE</scope>
</reference>
<keyword evidence="3" id="KW-1185">Reference proteome</keyword>
<dbReference type="AlphaFoldDB" id="A0AAD2CK83"/>
<feature type="chain" id="PRO_5041979768" description="Alpha-L-fucosidase" evidence="1">
    <location>
        <begin position="31"/>
        <end position="552"/>
    </location>
</feature>
<evidence type="ECO:0000313" key="2">
    <source>
        <dbReference type="EMBL" id="CAJ1934511.1"/>
    </source>
</evidence>